<dbReference type="InterPro" id="IPR025836">
    <property type="entry name" value="Zn_knuckle_CX2CX4HX4C"/>
</dbReference>
<reference evidence="4" key="2">
    <citation type="submission" date="2021-01" db="UniProtKB">
        <authorList>
            <consortium name="EnsemblPlants"/>
        </authorList>
    </citation>
    <scope>IDENTIFICATION</scope>
</reference>
<dbReference type="Pfam" id="PF14111">
    <property type="entry name" value="DUF4283"/>
    <property type="match status" value="1"/>
</dbReference>
<feature type="region of interest" description="Disordered" evidence="1">
    <location>
        <begin position="394"/>
        <end position="430"/>
    </location>
</feature>
<feature type="domain" description="DUF4283" evidence="2">
    <location>
        <begin position="33"/>
        <end position="114"/>
    </location>
</feature>
<accession>A0A7N2MAT8</accession>
<sequence length="430" mass="48376">MADEVINSLENMKLTTEEEEVIAILDEGRKEEIESCSLSLIGKFLTCKPFNKRAALSTLRRAWGLDEGVQMVEVGSNLFQFKFKTEFEMERIIKSGPWSFDNQVLMVKRWKQGMTAGNVQFDSVALWVQIWGAPFDMASSTVAAKIGSRLGRVEEVEKRQKLETQNMFMRVKVAIPISKPIRRGGFIAGTDGQRTWVTFRYERLPMFCHWCGLMGHDLKHCALHFAALKNGGSVTCQYGEWLKSTGGRPRSPSRKDTTHKNTTQGNEEADQRRNNTSEGREAAEDDNRGSINPRDSDNSEKGKSMESGSSSDFTEQSITDMVVTELENSNSNGSAITRTENAEHVDIKKNSGPHFAKPRPTWTKIARMDHGPGDLVTEEPVAVLGKRGVYQDVQETEESIEKQSRKRSKSQTSSQCYTTAGVMDHPYREQ</sequence>
<name>A0A7N2MAT8_QUELO</name>
<dbReference type="OMA" id="HESECEE"/>
<dbReference type="InterPro" id="IPR040256">
    <property type="entry name" value="At4g02000-like"/>
</dbReference>
<evidence type="ECO:0000259" key="3">
    <source>
        <dbReference type="Pfam" id="PF14392"/>
    </source>
</evidence>
<feature type="region of interest" description="Disordered" evidence="1">
    <location>
        <begin position="243"/>
        <end position="315"/>
    </location>
</feature>
<feature type="compositionally biased region" description="Basic and acidic residues" evidence="1">
    <location>
        <begin position="269"/>
        <end position="304"/>
    </location>
</feature>
<dbReference type="AlphaFoldDB" id="A0A7N2MAT8"/>
<evidence type="ECO:0000313" key="4">
    <source>
        <dbReference type="EnsemblPlants" id="QL08p015957:mrna:CDS:1"/>
    </source>
</evidence>
<feature type="domain" description="Zinc knuckle CX2CX4HX4C" evidence="3">
    <location>
        <begin position="177"/>
        <end position="222"/>
    </location>
</feature>
<dbReference type="Pfam" id="PF14392">
    <property type="entry name" value="zf-CCHC_4"/>
    <property type="match status" value="1"/>
</dbReference>
<dbReference type="EnsemblPlants" id="QL08p015957:mrna">
    <property type="protein sequence ID" value="QL08p015957:mrna:CDS:1"/>
    <property type="gene ID" value="QL08p015957"/>
</dbReference>
<reference evidence="4 5" key="1">
    <citation type="journal article" date="2016" name="G3 (Bethesda)">
        <title>First Draft Assembly and Annotation of the Genome of a California Endemic Oak Quercus lobata Nee (Fagaceae).</title>
        <authorList>
            <person name="Sork V.L."/>
            <person name="Fitz-Gibbon S.T."/>
            <person name="Puiu D."/>
            <person name="Crepeau M."/>
            <person name="Gugger P.F."/>
            <person name="Sherman R."/>
            <person name="Stevens K."/>
            <person name="Langley C.H."/>
            <person name="Pellegrini M."/>
            <person name="Salzberg S.L."/>
        </authorList>
    </citation>
    <scope>NUCLEOTIDE SEQUENCE [LARGE SCALE GENOMIC DNA]</scope>
    <source>
        <strain evidence="4 5">cv. SW786</strain>
    </source>
</reference>
<dbReference type="PANTHER" id="PTHR31286:SF178">
    <property type="entry name" value="DUF4283 DOMAIN-CONTAINING PROTEIN"/>
    <property type="match status" value="1"/>
</dbReference>
<dbReference type="EMBL" id="LRBV02000008">
    <property type="status" value="NOT_ANNOTATED_CDS"/>
    <property type="molecule type" value="Genomic_DNA"/>
</dbReference>
<dbReference type="InterPro" id="IPR025558">
    <property type="entry name" value="DUF4283"/>
</dbReference>
<keyword evidence="5" id="KW-1185">Reference proteome</keyword>
<evidence type="ECO:0000259" key="2">
    <source>
        <dbReference type="Pfam" id="PF14111"/>
    </source>
</evidence>
<dbReference type="InParanoid" id="A0A7N2MAT8"/>
<evidence type="ECO:0008006" key="6">
    <source>
        <dbReference type="Google" id="ProtNLM"/>
    </source>
</evidence>
<evidence type="ECO:0000313" key="5">
    <source>
        <dbReference type="Proteomes" id="UP000594261"/>
    </source>
</evidence>
<dbReference type="Proteomes" id="UP000594261">
    <property type="component" value="Chromosome 8"/>
</dbReference>
<protein>
    <recommendedName>
        <fullName evidence="6">DUF4283 domain-containing protein</fullName>
    </recommendedName>
</protein>
<dbReference type="PANTHER" id="PTHR31286">
    <property type="entry name" value="GLYCINE-RICH CELL WALL STRUCTURAL PROTEIN 1.8-LIKE"/>
    <property type="match status" value="1"/>
</dbReference>
<dbReference type="Gramene" id="QL08p015957:mrna">
    <property type="protein sequence ID" value="QL08p015957:mrna:CDS:1"/>
    <property type="gene ID" value="QL08p015957"/>
</dbReference>
<proteinExistence type="predicted"/>
<organism evidence="4 5">
    <name type="scientific">Quercus lobata</name>
    <name type="common">Valley oak</name>
    <dbReference type="NCBI Taxonomy" id="97700"/>
    <lineage>
        <taxon>Eukaryota</taxon>
        <taxon>Viridiplantae</taxon>
        <taxon>Streptophyta</taxon>
        <taxon>Embryophyta</taxon>
        <taxon>Tracheophyta</taxon>
        <taxon>Spermatophyta</taxon>
        <taxon>Magnoliopsida</taxon>
        <taxon>eudicotyledons</taxon>
        <taxon>Gunneridae</taxon>
        <taxon>Pentapetalae</taxon>
        <taxon>rosids</taxon>
        <taxon>fabids</taxon>
        <taxon>Fagales</taxon>
        <taxon>Fagaceae</taxon>
        <taxon>Quercus</taxon>
    </lineage>
</organism>
<evidence type="ECO:0000256" key="1">
    <source>
        <dbReference type="SAM" id="MobiDB-lite"/>
    </source>
</evidence>